<gene>
    <name evidence="1" type="ORF">QTO34_000444</name>
</gene>
<accession>A0AA40ICH1</accession>
<dbReference type="EMBL" id="JAULJE010000001">
    <property type="protein sequence ID" value="KAK1346587.1"/>
    <property type="molecule type" value="Genomic_DNA"/>
</dbReference>
<keyword evidence="2" id="KW-1185">Reference proteome</keyword>
<organism evidence="1 2">
    <name type="scientific">Cnephaeus nilssonii</name>
    <name type="common">Northern bat</name>
    <name type="synonym">Eptesicus nilssonii</name>
    <dbReference type="NCBI Taxonomy" id="3371016"/>
    <lineage>
        <taxon>Eukaryota</taxon>
        <taxon>Metazoa</taxon>
        <taxon>Chordata</taxon>
        <taxon>Craniata</taxon>
        <taxon>Vertebrata</taxon>
        <taxon>Euteleostomi</taxon>
        <taxon>Mammalia</taxon>
        <taxon>Eutheria</taxon>
        <taxon>Laurasiatheria</taxon>
        <taxon>Chiroptera</taxon>
        <taxon>Yangochiroptera</taxon>
        <taxon>Vespertilionidae</taxon>
        <taxon>Cnephaeus</taxon>
    </lineage>
</organism>
<dbReference type="Proteomes" id="UP001177744">
    <property type="component" value="Unassembled WGS sequence"/>
</dbReference>
<comment type="caution">
    <text evidence="1">The sequence shown here is derived from an EMBL/GenBank/DDBJ whole genome shotgun (WGS) entry which is preliminary data.</text>
</comment>
<dbReference type="AlphaFoldDB" id="A0AA40ICH1"/>
<evidence type="ECO:0000313" key="1">
    <source>
        <dbReference type="EMBL" id="KAK1346587.1"/>
    </source>
</evidence>
<reference evidence="1" key="1">
    <citation type="submission" date="2023-06" db="EMBL/GenBank/DDBJ databases">
        <title>Reference genome for the Northern bat (Eptesicus nilssonii), a most northern bat species.</title>
        <authorList>
            <person name="Laine V.N."/>
            <person name="Pulliainen A.T."/>
            <person name="Lilley T.M."/>
        </authorList>
    </citation>
    <scope>NUCLEOTIDE SEQUENCE</scope>
    <source>
        <strain evidence="1">BLF_Eptnil</strain>
        <tissue evidence="1">Kidney</tissue>
    </source>
</reference>
<proteinExistence type="predicted"/>
<name>A0AA40ICH1_CNENI</name>
<protein>
    <submittedName>
        <fullName evidence="1">Uncharacterized protein</fullName>
    </submittedName>
</protein>
<evidence type="ECO:0000313" key="2">
    <source>
        <dbReference type="Proteomes" id="UP001177744"/>
    </source>
</evidence>
<sequence>MVEAFGLVPEQTPAIDLRELGVRSGTRPKASTGGFRPGEGADPLQSIAGSWVSTPAPGRKPLVEAFGLIPKQTPAINGRELGVASVWCKSGLPVINRLGRELAVCFRPGQERTPAIDRRELGPLLPKRLSRLRANSISYADGKKTSTKSPSLLSPPVAQGQSEVQASLGWRLPSHPGPPEAQVTRASRGLRCWQWQQQSSCNQIVYIQKKSFRKRKNKQIKMCSAVAAKAKCCEEKLDFRAMLMDEVVLIIEQGNLGCGSMEN</sequence>